<gene>
    <name evidence="1" type="ORF">E6C27_scaffold219G00400</name>
</gene>
<name>A0A5A7SQD3_CUCMM</name>
<organism evidence="1 2">
    <name type="scientific">Cucumis melo var. makuwa</name>
    <name type="common">Oriental melon</name>
    <dbReference type="NCBI Taxonomy" id="1194695"/>
    <lineage>
        <taxon>Eukaryota</taxon>
        <taxon>Viridiplantae</taxon>
        <taxon>Streptophyta</taxon>
        <taxon>Embryophyta</taxon>
        <taxon>Tracheophyta</taxon>
        <taxon>Spermatophyta</taxon>
        <taxon>Magnoliopsida</taxon>
        <taxon>eudicotyledons</taxon>
        <taxon>Gunneridae</taxon>
        <taxon>Pentapetalae</taxon>
        <taxon>rosids</taxon>
        <taxon>fabids</taxon>
        <taxon>Cucurbitales</taxon>
        <taxon>Cucurbitaceae</taxon>
        <taxon>Benincaseae</taxon>
        <taxon>Cucumis</taxon>
    </lineage>
</organism>
<accession>A0A5A7SQD3</accession>
<proteinExistence type="predicted"/>
<sequence>MSDRAPSSFGEVTPSSTIQLLPQDSIFCRQIHCHGRSDRAHSSFGEERLGTLVVWRGDSAVSDPTSTGRRSGFCRQIHRPGRNDRTPSSFGDVTPPLGIQLLLWNDQAFTVRFTVLVGAIRHLRRLKRLRQNCTIDVFLEKQRRSCTISVDEAFELEYGKVTVQSSKSVEHW</sequence>
<protein>
    <submittedName>
        <fullName evidence="1">Uncharacterized protein</fullName>
    </submittedName>
</protein>
<comment type="caution">
    <text evidence="1">The sequence shown here is derived from an EMBL/GenBank/DDBJ whole genome shotgun (WGS) entry which is preliminary data.</text>
</comment>
<reference evidence="1 2" key="1">
    <citation type="submission" date="2019-08" db="EMBL/GenBank/DDBJ databases">
        <title>Draft genome sequences of two oriental melons (Cucumis melo L. var makuwa).</title>
        <authorList>
            <person name="Kwon S.-Y."/>
        </authorList>
    </citation>
    <scope>NUCLEOTIDE SEQUENCE [LARGE SCALE GENOMIC DNA]</scope>
    <source>
        <strain evidence="2">cv. SW 3</strain>
        <tissue evidence="1">Leaf</tissue>
    </source>
</reference>
<dbReference type="EMBL" id="SSTE01021801">
    <property type="protein sequence ID" value="KAA0032226.1"/>
    <property type="molecule type" value="Genomic_DNA"/>
</dbReference>
<evidence type="ECO:0000313" key="1">
    <source>
        <dbReference type="EMBL" id="KAA0032226.1"/>
    </source>
</evidence>
<dbReference type="AlphaFoldDB" id="A0A5A7SQD3"/>
<evidence type="ECO:0000313" key="2">
    <source>
        <dbReference type="Proteomes" id="UP000321393"/>
    </source>
</evidence>
<dbReference type="Proteomes" id="UP000321393">
    <property type="component" value="Unassembled WGS sequence"/>
</dbReference>